<feature type="signal peptide" evidence="1">
    <location>
        <begin position="1"/>
        <end position="30"/>
    </location>
</feature>
<gene>
    <name evidence="2" type="ORF">EJ04DRAFT_516144</name>
</gene>
<dbReference type="Proteomes" id="UP000799444">
    <property type="component" value="Unassembled WGS sequence"/>
</dbReference>
<comment type="caution">
    <text evidence="2">The sequence shown here is derived from an EMBL/GenBank/DDBJ whole genome shotgun (WGS) entry which is preliminary data.</text>
</comment>
<protein>
    <recommendedName>
        <fullName evidence="4">Secreted protein</fullName>
    </recommendedName>
</protein>
<organism evidence="2 3">
    <name type="scientific">Polyplosphaeria fusca</name>
    <dbReference type="NCBI Taxonomy" id="682080"/>
    <lineage>
        <taxon>Eukaryota</taxon>
        <taxon>Fungi</taxon>
        <taxon>Dikarya</taxon>
        <taxon>Ascomycota</taxon>
        <taxon>Pezizomycotina</taxon>
        <taxon>Dothideomycetes</taxon>
        <taxon>Pleosporomycetidae</taxon>
        <taxon>Pleosporales</taxon>
        <taxon>Tetraplosphaeriaceae</taxon>
        <taxon>Polyplosphaeria</taxon>
    </lineage>
</organism>
<reference evidence="2" key="1">
    <citation type="journal article" date="2020" name="Stud. Mycol.">
        <title>101 Dothideomycetes genomes: a test case for predicting lifestyles and emergence of pathogens.</title>
        <authorList>
            <person name="Haridas S."/>
            <person name="Albert R."/>
            <person name="Binder M."/>
            <person name="Bloem J."/>
            <person name="Labutti K."/>
            <person name="Salamov A."/>
            <person name="Andreopoulos B."/>
            <person name="Baker S."/>
            <person name="Barry K."/>
            <person name="Bills G."/>
            <person name="Bluhm B."/>
            <person name="Cannon C."/>
            <person name="Castanera R."/>
            <person name="Culley D."/>
            <person name="Daum C."/>
            <person name="Ezra D."/>
            <person name="Gonzalez J."/>
            <person name="Henrissat B."/>
            <person name="Kuo A."/>
            <person name="Liang C."/>
            <person name="Lipzen A."/>
            <person name="Lutzoni F."/>
            <person name="Magnuson J."/>
            <person name="Mondo S."/>
            <person name="Nolan M."/>
            <person name="Ohm R."/>
            <person name="Pangilinan J."/>
            <person name="Park H.-J."/>
            <person name="Ramirez L."/>
            <person name="Alfaro M."/>
            <person name="Sun H."/>
            <person name="Tritt A."/>
            <person name="Yoshinaga Y."/>
            <person name="Zwiers L.-H."/>
            <person name="Turgeon B."/>
            <person name="Goodwin S."/>
            <person name="Spatafora J."/>
            <person name="Crous P."/>
            <person name="Grigoriev I."/>
        </authorList>
    </citation>
    <scope>NUCLEOTIDE SEQUENCE</scope>
    <source>
        <strain evidence="2">CBS 125425</strain>
    </source>
</reference>
<proteinExistence type="predicted"/>
<accession>A0A9P4QKR8</accession>
<sequence>MSVTVARIVHGWLTLFWYLSFHFQPSGVSTVTAISKQSTGGFRHPYIATAKLLFEFSGNMSPSMCLPTARESFEGPGEACRGHEDVSGSYIKRHIARLLVLDAASPGSAPELYRI</sequence>
<name>A0A9P4QKR8_9PLEO</name>
<dbReference type="AlphaFoldDB" id="A0A9P4QKR8"/>
<keyword evidence="3" id="KW-1185">Reference proteome</keyword>
<evidence type="ECO:0000313" key="2">
    <source>
        <dbReference type="EMBL" id="KAF2729153.1"/>
    </source>
</evidence>
<evidence type="ECO:0000256" key="1">
    <source>
        <dbReference type="SAM" id="SignalP"/>
    </source>
</evidence>
<keyword evidence="1" id="KW-0732">Signal</keyword>
<feature type="chain" id="PRO_5040455401" description="Secreted protein" evidence="1">
    <location>
        <begin position="31"/>
        <end position="115"/>
    </location>
</feature>
<dbReference type="EMBL" id="ML996254">
    <property type="protein sequence ID" value="KAF2729153.1"/>
    <property type="molecule type" value="Genomic_DNA"/>
</dbReference>
<evidence type="ECO:0000313" key="3">
    <source>
        <dbReference type="Proteomes" id="UP000799444"/>
    </source>
</evidence>
<evidence type="ECO:0008006" key="4">
    <source>
        <dbReference type="Google" id="ProtNLM"/>
    </source>
</evidence>